<dbReference type="InterPro" id="IPR002197">
    <property type="entry name" value="HTH_Fis"/>
</dbReference>
<dbReference type="InterPro" id="IPR025662">
    <property type="entry name" value="Sigma_54_int_dom_ATP-bd_1"/>
</dbReference>
<dbReference type="InterPro" id="IPR009057">
    <property type="entry name" value="Homeodomain-like_sf"/>
</dbReference>
<dbReference type="FunFam" id="3.40.50.300:FF:000006">
    <property type="entry name" value="DNA-binding transcriptional regulator NtrC"/>
    <property type="match status" value="1"/>
</dbReference>
<dbReference type="InterPro" id="IPR025944">
    <property type="entry name" value="Sigma_54_int_dom_CS"/>
</dbReference>
<organism evidence="8 9">
    <name type="scientific">Gemmatirosa kalamazoonensis</name>
    <dbReference type="NCBI Taxonomy" id="861299"/>
    <lineage>
        <taxon>Bacteria</taxon>
        <taxon>Pseudomonadati</taxon>
        <taxon>Gemmatimonadota</taxon>
        <taxon>Gemmatimonadia</taxon>
        <taxon>Gemmatimonadales</taxon>
        <taxon>Gemmatimonadaceae</taxon>
        <taxon>Gemmatirosa</taxon>
    </lineage>
</organism>
<evidence type="ECO:0000256" key="2">
    <source>
        <dbReference type="ARBA" id="ARBA00022840"/>
    </source>
</evidence>
<geneLocation type="plasmid" evidence="8 9">
    <name>1</name>
</geneLocation>
<dbReference type="FunCoup" id="W0RQL4">
    <property type="interactions" value="312"/>
</dbReference>
<dbReference type="HOGENOM" id="CLU_000445_95_2_0"/>
<keyword evidence="6" id="KW-0804">Transcription</keyword>
<keyword evidence="2" id="KW-0067">ATP-binding</keyword>
<sequence>MTTPELHIGIPSAYTPSVTLDAPFDVLRAITRRLATTDDLGSVLQSITQALVQRADAAVARVFLLMGDDECEYCRRRIEAGEQTRSTERALHLVLSAEVIDDAGAFHRIPVDSLFPVAVALRLGEPSLVDDWRELPPGMLDPRVTRIWRRHGIVGLAAYPLAVRGESLGAIGYVARRAITRTEYEVLGVFADQAAMAIKGAFLFRELERHRDRLQAENAYLQDELRADLVDVGGFDHIVGESPALRAVLRRVRQVASVETTVLITGETGTGKELVARAIHERSARASRPLIKINCGAIPQGVVESELFGHEKGAFTGALQRRVGRFELADKGSLFMDEVGELPLDTQVKLLRVLQEREFERVGSATPIAVDVRLVAATNRDLEREVAEGRFRADLYYRLNVFPIRIPPLRERPSDIPLLVRHFLAHFQRKLAKPLRAMDPASMEQLQRYPWPGNIRELQNVLERACVLATEPVVKLAEPLRMPASRVSKTGADTAPITTLDESERAHIRRALAAANGRVHGPAGAAVLLGVNPSTLRSRMQKLGIGRGSPS</sequence>
<dbReference type="Proteomes" id="UP000019151">
    <property type="component" value="Plasmid 1"/>
</dbReference>
<dbReference type="InterPro" id="IPR003593">
    <property type="entry name" value="AAA+_ATPase"/>
</dbReference>
<dbReference type="FunFam" id="1.10.8.60:FF:000014">
    <property type="entry name" value="DNA-binding transcriptional regulator NtrC"/>
    <property type="match status" value="1"/>
</dbReference>
<dbReference type="GO" id="GO:0005524">
    <property type="term" value="F:ATP binding"/>
    <property type="evidence" value="ECO:0007669"/>
    <property type="project" value="UniProtKB-KW"/>
</dbReference>
<keyword evidence="9" id="KW-1185">Reference proteome</keyword>
<reference evidence="8 9" key="1">
    <citation type="journal article" date="2014" name="Genome Announc.">
        <title>Genome Sequence and Methylome of Soil Bacterium Gemmatirosa kalamazoonensis KBS708T, a Member of the Rarely Cultivated Gemmatimonadetes Phylum.</title>
        <authorList>
            <person name="Debruyn J.M."/>
            <person name="Radosevich M."/>
            <person name="Wommack K.E."/>
            <person name="Polson S.W."/>
            <person name="Hauser L.J."/>
            <person name="Fawaz M.N."/>
            <person name="Korlach J."/>
            <person name="Tsai Y.C."/>
        </authorList>
    </citation>
    <scope>NUCLEOTIDE SEQUENCE [LARGE SCALE GENOMIC DNA]</scope>
    <source>
        <strain evidence="8 9">KBS708</strain>
        <plasmid evidence="9">Plasmid 1</plasmid>
    </source>
</reference>
<dbReference type="OrthoDB" id="9771372at2"/>
<evidence type="ECO:0000256" key="1">
    <source>
        <dbReference type="ARBA" id="ARBA00022741"/>
    </source>
</evidence>
<evidence type="ECO:0000256" key="3">
    <source>
        <dbReference type="ARBA" id="ARBA00023015"/>
    </source>
</evidence>
<dbReference type="InterPro" id="IPR058031">
    <property type="entry name" value="AAA_lid_NorR"/>
</dbReference>
<dbReference type="InterPro" id="IPR029016">
    <property type="entry name" value="GAF-like_dom_sf"/>
</dbReference>
<dbReference type="GO" id="GO:0006355">
    <property type="term" value="P:regulation of DNA-templated transcription"/>
    <property type="evidence" value="ECO:0007669"/>
    <property type="project" value="InterPro"/>
</dbReference>
<dbReference type="Pfam" id="PF25601">
    <property type="entry name" value="AAA_lid_14"/>
    <property type="match status" value="1"/>
</dbReference>
<dbReference type="InterPro" id="IPR003018">
    <property type="entry name" value="GAF"/>
</dbReference>
<dbReference type="Pfam" id="PF01590">
    <property type="entry name" value="GAF"/>
    <property type="match status" value="1"/>
</dbReference>
<dbReference type="GO" id="GO:0043565">
    <property type="term" value="F:sequence-specific DNA binding"/>
    <property type="evidence" value="ECO:0007669"/>
    <property type="project" value="InterPro"/>
</dbReference>
<dbReference type="PROSITE" id="PS00688">
    <property type="entry name" value="SIGMA54_INTERACT_3"/>
    <property type="match status" value="1"/>
</dbReference>
<proteinExistence type="predicted"/>
<evidence type="ECO:0000313" key="8">
    <source>
        <dbReference type="EMBL" id="AHG93011.1"/>
    </source>
</evidence>
<dbReference type="EMBL" id="CP007129">
    <property type="protein sequence ID" value="AHG93011.1"/>
    <property type="molecule type" value="Genomic_DNA"/>
</dbReference>
<protein>
    <submittedName>
        <fullName evidence="8">Sigma-54 factor interaction domain-containing protein</fullName>
    </submittedName>
</protein>
<gene>
    <name evidence="8" type="ORF">J421_5476</name>
</gene>
<dbReference type="InParanoid" id="W0RQL4"/>
<dbReference type="PROSITE" id="PS00675">
    <property type="entry name" value="SIGMA54_INTERACT_1"/>
    <property type="match status" value="1"/>
</dbReference>
<dbReference type="InterPro" id="IPR002078">
    <property type="entry name" value="Sigma_54_int"/>
</dbReference>
<keyword evidence="8" id="KW-0614">Plasmid</keyword>
<dbReference type="Gene3D" id="3.40.50.300">
    <property type="entry name" value="P-loop containing nucleotide triphosphate hydrolases"/>
    <property type="match status" value="1"/>
</dbReference>
<keyword evidence="5" id="KW-0010">Activator</keyword>
<keyword evidence="4" id="KW-0238">DNA-binding</keyword>
<dbReference type="SUPFAM" id="SSF52540">
    <property type="entry name" value="P-loop containing nucleoside triphosphate hydrolases"/>
    <property type="match status" value="1"/>
</dbReference>
<dbReference type="KEGG" id="gba:J421_5476"/>
<dbReference type="InterPro" id="IPR027417">
    <property type="entry name" value="P-loop_NTPase"/>
</dbReference>
<dbReference type="Gene3D" id="1.10.10.60">
    <property type="entry name" value="Homeodomain-like"/>
    <property type="match status" value="1"/>
</dbReference>
<dbReference type="CDD" id="cd00009">
    <property type="entry name" value="AAA"/>
    <property type="match status" value="1"/>
</dbReference>
<dbReference type="SMART" id="SM00382">
    <property type="entry name" value="AAA"/>
    <property type="match status" value="1"/>
</dbReference>
<feature type="domain" description="Sigma-54 factor interaction" evidence="7">
    <location>
        <begin position="238"/>
        <end position="467"/>
    </location>
</feature>
<keyword evidence="3" id="KW-0805">Transcription regulation</keyword>
<dbReference type="Gene3D" id="1.10.8.60">
    <property type="match status" value="1"/>
</dbReference>
<dbReference type="Gene3D" id="3.30.450.40">
    <property type="match status" value="1"/>
</dbReference>
<dbReference type="PANTHER" id="PTHR32071">
    <property type="entry name" value="TRANSCRIPTIONAL REGULATORY PROTEIN"/>
    <property type="match status" value="1"/>
</dbReference>
<dbReference type="AlphaFoldDB" id="W0RQL4"/>
<keyword evidence="1" id="KW-0547">Nucleotide-binding</keyword>
<dbReference type="PANTHER" id="PTHR32071:SF57">
    <property type="entry name" value="C4-DICARBOXYLATE TRANSPORT TRANSCRIPTIONAL REGULATORY PROTEIN DCTD"/>
    <property type="match status" value="1"/>
</dbReference>
<dbReference type="Pfam" id="PF00158">
    <property type="entry name" value="Sigma54_activat"/>
    <property type="match status" value="1"/>
</dbReference>
<evidence type="ECO:0000256" key="6">
    <source>
        <dbReference type="ARBA" id="ARBA00023163"/>
    </source>
</evidence>
<name>W0RQL4_9BACT</name>
<dbReference type="RefSeq" id="WP_025414326.1">
    <property type="nucleotide sequence ID" value="NZ_CP007129.1"/>
</dbReference>
<evidence type="ECO:0000313" key="9">
    <source>
        <dbReference type="Proteomes" id="UP000019151"/>
    </source>
</evidence>
<dbReference type="SUPFAM" id="SSF55781">
    <property type="entry name" value="GAF domain-like"/>
    <property type="match status" value="1"/>
</dbReference>
<dbReference type="PROSITE" id="PS50045">
    <property type="entry name" value="SIGMA54_INTERACT_4"/>
    <property type="match status" value="1"/>
</dbReference>
<dbReference type="SUPFAM" id="SSF46689">
    <property type="entry name" value="Homeodomain-like"/>
    <property type="match status" value="1"/>
</dbReference>
<dbReference type="PATRIC" id="fig|861299.3.peg.5511"/>
<dbReference type="PROSITE" id="PS00676">
    <property type="entry name" value="SIGMA54_INTERACT_2"/>
    <property type="match status" value="1"/>
</dbReference>
<accession>W0RQL4</accession>
<evidence type="ECO:0000256" key="5">
    <source>
        <dbReference type="ARBA" id="ARBA00023159"/>
    </source>
</evidence>
<evidence type="ECO:0000256" key="4">
    <source>
        <dbReference type="ARBA" id="ARBA00023125"/>
    </source>
</evidence>
<dbReference type="InterPro" id="IPR025943">
    <property type="entry name" value="Sigma_54_int_dom_ATP-bd_2"/>
</dbReference>
<dbReference type="Pfam" id="PF02954">
    <property type="entry name" value="HTH_8"/>
    <property type="match status" value="1"/>
</dbReference>
<evidence type="ECO:0000259" key="7">
    <source>
        <dbReference type="PROSITE" id="PS50045"/>
    </source>
</evidence>